<feature type="region of interest" description="Disordered" evidence="1">
    <location>
        <begin position="1"/>
        <end position="25"/>
    </location>
</feature>
<feature type="non-terminal residue" evidence="2">
    <location>
        <position position="1"/>
    </location>
</feature>
<dbReference type="AlphaFoldDB" id="A0A381ZS53"/>
<reference evidence="2" key="1">
    <citation type="submission" date="2018-05" db="EMBL/GenBank/DDBJ databases">
        <authorList>
            <person name="Lanie J.A."/>
            <person name="Ng W.-L."/>
            <person name="Kazmierczak K.M."/>
            <person name="Andrzejewski T.M."/>
            <person name="Davidsen T.M."/>
            <person name="Wayne K.J."/>
            <person name="Tettelin H."/>
            <person name="Glass J.I."/>
            <person name="Rusch D."/>
            <person name="Podicherti R."/>
            <person name="Tsui H.-C.T."/>
            <person name="Winkler M.E."/>
        </authorList>
    </citation>
    <scope>NUCLEOTIDE SEQUENCE</scope>
</reference>
<evidence type="ECO:0000313" key="2">
    <source>
        <dbReference type="EMBL" id="SVA92060.1"/>
    </source>
</evidence>
<organism evidence="2">
    <name type="scientific">marine metagenome</name>
    <dbReference type="NCBI Taxonomy" id="408172"/>
    <lineage>
        <taxon>unclassified sequences</taxon>
        <taxon>metagenomes</taxon>
        <taxon>ecological metagenomes</taxon>
    </lineage>
</organism>
<gene>
    <name evidence="2" type="ORF">METZ01_LOCUS144914</name>
</gene>
<sequence length="25" mass="2896">KSATEPKKENPKKNAELKTKLKKEK</sequence>
<proteinExistence type="predicted"/>
<name>A0A381ZS53_9ZZZZ</name>
<feature type="compositionally biased region" description="Basic and acidic residues" evidence="1">
    <location>
        <begin position="1"/>
        <end position="19"/>
    </location>
</feature>
<accession>A0A381ZS53</accession>
<dbReference type="EMBL" id="UINC01022444">
    <property type="protein sequence ID" value="SVA92060.1"/>
    <property type="molecule type" value="Genomic_DNA"/>
</dbReference>
<evidence type="ECO:0000256" key="1">
    <source>
        <dbReference type="SAM" id="MobiDB-lite"/>
    </source>
</evidence>
<protein>
    <submittedName>
        <fullName evidence="2">Uncharacterized protein</fullName>
    </submittedName>
</protein>